<comment type="caution">
    <text evidence="1">The sequence shown here is derived from an EMBL/GenBank/DDBJ whole genome shotgun (WGS) entry which is preliminary data.</text>
</comment>
<sequence>MKLCVDLPQTYFALNCIWASPLEEGKKLIKPFQDIPKLQQNITKIPWNHIEAESRIGVDSYGCIKNHSHSVFGNNLYSLHVPPLVDVTNYLDQTYKRVPALQFAIFAMVQYGTEMMASVAESKAAFAFRDVVAYM</sequence>
<evidence type="ECO:0000313" key="2">
    <source>
        <dbReference type="Proteomes" id="UP001152300"/>
    </source>
</evidence>
<proteinExistence type="predicted"/>
<dbReference type="Gene3D" id="3.40.462.20">
    <property type="match status" value="1"/>
</dbReference>
<evidence type="ECO:0000313" key="1">
    <source>
        <dbReference type="EMBL" id="KAJ8061542.1"/>
    </source>
</evidence>
<reference evidence="1" key="1">
    <citation type="submission" date="2022-11" db="EMBL/GenBank/DDBJ databases">
        <title>Genome Resource of Sclerotinia nivalis Strain SnTB1, a Plant Pathogen Isolated from American Ginseng.</title>
        <authorList>
            <person name="Fan S."/>
        </authorList>
    </citation>
    <scope>NUCLEOTIDE SEQUENCE</scope>
    <source>
        <strain evidence="1">SnTB1</strain>
    </source>
</reference>
<gene>
    <name evidence="1" type="ORF">OCU04_009355</name>
</gene>
<dbReference type="Proteomes" id="UP001152300">
    <property type="component" value="Unassembled WGS sequence"/>
</dbReference>
<dbReference type="AlphaFoldDB" id="A0A9X0AEV8"/>
<dbReference type="EMBL" id="JAPEIS010000011">
    <property type="protein sequence ID" value="KAJ8061542.1"/>
    <property type="molecule type" value="Genomic_DNA"/>
</dbReference>
<organism evidence="1 2">
    <name type="scientific">Sclerotinia nivalis</name>
    <dbReference type="NCBI Taxonomy" id="352851"/>
    <lineage>
        <taxon>Eukaryota</taxon>
        <taxon>Fungi</taxon>
        <taxon>Dikarya</taxon>
        <taxon>Ascomycota</taxon>
        <taxon>Pezizomycotina</taxon>
        <taxon>Leotiomycetes</taxon>
        <taxon>Helotiales</taxon>
        <taxon>Sclerotiniaceae</taxon>
        <taxon>Sclerotinia</taxon>
    </lineage>
</organism>
<keyword evidence="2" id="KW-1185">Reference proteome</keyword>
<protein>
    <submittedName>
        <fullName evidence="1">Uncharacterized protein</fullName>
    </submittedName>
</protein>
<name>A0A9X0AEV8_9HELO</name>
<accession>A0A9X0AEV8</accession>